<keyword evidence="3" id="KW-1185">Reference proteome</keyword>
<sequence length="87" mass="10024">MAGCVPCFVIPLLLFIFHRYIQPILLKFWNPWENSAVKEKGEKEKCAFSCECSWSKKKPVEEQKDAEQLVEKDTKDVCNGTEKVKAS</sequence>
<dbReference type="Pfam" id="PF14975">
    <property type="entry name" value="DUF4512"/>
    <property type="match status" value="1"/>
</dbReference>
<dbReference type="PANTHER" id="PTHR13456:SF0">
    <property type="entry name" value="UPF0729 PROTEIN C18ORF32"/>
    <property type="match status" value="1"/>
</dbReference>
<evidence type="ECO:0000256" key="1">
    <source>
        <dbReference type="ARBA" id="ARBA00007959"/>
    </source>
</evidence>
<protein>
    <submittedName>
        <fullName evidence="2">Uncharacterized protein</fullName>
    </submittedName>
</protein>
<dbReference type="InterPro" id="IPR026776">
    <property type="entry name" value="UPF0729_C18orf32-like"/>
</dbReference>
<dbReference type="PANTHER" id="PTHR13456">
    <property type="entry name" value="UPF0729 PROTEIN C18ORF32"/>
    <property type="match status" value="1"/>
</dbReference>
<evidence type="ECO:0000313" key="2">
    <source>
        <dbReference type="EMBL" id="VEN55127.1"/>
    </source>
</evidence>
<reference evidence="2 3" key="1">
    <citation type="submission" date="2019-01" db="EMBL/GenBank/DDBJ databases">
        <authorList>
            <person name="Sayadi A."/>
        </authorList>
    </citation>
    <scope>NUCLEOTIDE SEQUENCE [LARGE SCALE GENOMIC DNA]</scope>
</reference>
<accession>A0A653D721</accession>
<comment type="similarity">
    <text evidence="1">Belongs to the UPF0729 family.</text>
</comment>
<dbReference type="OrthoDB" id="10062823at2759"/>
<evidence type="ECO:0000313" key="3">
    <source>
        <dbReference type="Proteomes" id="UP000410492"/>
    </source>
</evidence>
<proteinExistence type="inferred from homology"/>
<name>A0A653D721_CALMS</name>
<gene>
    <name evidence="2" type="ORF">CALMAC_LOCUS14394</name>
</gene>
<dbReference type="AlphaFoldDB" id="A0A653D721"/>
<dbReference type="Proteomes" id="UP000410492">
    <property type="component" value="Unassembled WGS sequence"/>
</dbReference>
<organism evidence="2 3">
    <name type="scientific">Callosobruchus maculatus</name>
    <name type="common">Southern cowpea weevil</name>
    <name type="synonym">Pulse bruchid</name>
    <dbReference type="NCBI Taxonomy" id="64391"/>
    <lineage>
        <taxon>Eukaryota</taxon>
        <taxon>Metazoa</taxon>
        <taxon>Ecdysozoa</taxon>
        <taxon>Arthropoda</taxon>
        <taxon>Hexapoda</taxon>
        <taxon>Insecta</taxon>
        <taxon>Pterygota</taxon>
        <taxon>Neoptera</taxon>
        <taxon>Endopterygota</taxon>
        <taxon>Coleoptera</taxon>
        <taxon>Polyphaga</taxon>
        <taxon>Cucujiformia</taxon>
        <taxon>Chrysomeloidea</taxon>
        <taxon>Chrysomelidae</taxon>
        <taxon>Bruchinae</taxon>
        <taxon>Bruchini</taxon>
        <taxon>Callosobruchus</taxon>
    </lineage>
</organism>
<dbReference type="EMBL" id="CAACVG010010141">
    <property type="protein sequence ID" value="VEN55127.1"/>
    <property type="molecule type" value="Genomic_DNA"/>
</dbReference>